<dbReference type="Gramene" id="QL05p043982:mrna">
    <property type="protein sequence ID" value="QL05p043982:mrna"/>
    <property type="gene ID" value="QL05p043982"/>
</dbReference>
<accession>A0A7N2LQ79</accession>
<dbReference type="InterPro" id="IPR026960">
    <property type="entry name" value="RVT-Znf"/>
</dbReference>
<evidence type="ECO:0000313" key="3">
    <source>
        <dbReference type="Proteomes" id="UP000594261"/>
    </source>
</evidence>
<dbReference type="InterPro" id="IPR052929">
    <property type="entry name" value="RNase_H-like_EbsB-rel"/>
</dbReference>
<sequence>MICCGLALSLLPKPDLCSSLITLVVDHCSSPISACPRYLQVADQQKLFVCKVASLSVDGPVVDGYGLDSGYRWCSMTDLIGLRSGWWVLAGVENRVGGWVGGGGFFGGCWYWGEGGPDFLSNQTKGNSRERTGMESEFTRGSVSASSSAKLVMFVSVLVFLDLKSKVDSLSLRSPLRKLFMELALESDELEGVPAKMYFKSAYFVAIKLLDTRDEGECSFGDPNDWIWRKIWSLKLPEKIKIFSWRACVNGLPMLTNVVAKGIQTSCVCPICDEEPENLIHALISCVFALSVWSLWQDCPIDLLLNAKDFNDLVLQICSSPTALHLEFFFAISWAVWYNKNKLIHDENGLPPMQIWEMAKNLVEDFKEASLLDFTPLPSPQNGWVAPPSGYFKVNVDGASSIDGSGISGVEVIIRDEMGEVVAALCKALPLHYPAEWTEFFALEHGVLLA</sequence>
<dbReference type="InParanoid" id="A0A7N2LQ79"/>
<dbReference type="AlphaFoldDB" id="A0A7N2LQ79"/>
<dbReference type="Proteomes" id="UP000594261">
    <property type="component" value="Chromosome 5"/>
</dbReference>
<feature type="domain" description="Reverse transcriptase zinc-binding" evidence="1">
    <location>
        <begin position="223"/>
        <end position="293"/>
    </location>
</feature>
<protein>
    <recommendedName>
        <fullName evidence="1">Reverse transcriptase zinc-binding domain-containing protein</fullName>
    </recommendedName>
</protein>
<dbReference type="EnsemblPlants" id="QL05p043982:mrna">
    <property type="protein sequence ID" value="QL05p043982:mrna"/>
    <property type="gene ID" value="QL05p043982"/>
</dbReference>
<reference evidence="2" key="2">
    <citation type="submission" date="2021-01" db="UniProtKB">
        <authorList>
            <consortium name="EnsemblPlants"/>
        </authorList>
    </citation>
    <scope>IDENTIFICATION</scope>
</reference>
<dbReference type="EMBL" id="LRBV02000005">
    <property type="status" value="NOT_ANNOTATED_CDS"/>
    <property type="molecule type" value="Genomic_DNA"/>
</dbReference>
<dbReference type="PANTHER" id="PTHR47074">
    <property type="entry name" value="BNAC02G40300D PROTEIN"/>
    <property type="match status" value="1"/>
</dbReference>
<dbReference type="PANTHER" id="PTHR47074:SF11">
    <property type="entry name" value="REVERSE TRANSCRIPTASE-LIKE PROTEIN"/>
    <property type="match status" value="1"/>
</dbReference>
<reference evidence="2 3" key="1">
    <citation type="journal article" date="2016" name="G3 (Bethesda)">
        <title>First Draft Assembly and Annotation of the Genome of a California Endemic Oak Quercus lobata Nee (Fagaceae).</title>
        <authorList>
            <person name="Sork V.L."/>
            <person name="Fitz-Gibbon S.T."/>
            <person name="Puiu D."/>
            <person name="Crepeau M."/>
            <person name="Gugger P.F."/>
            <person name="Sherman R."/>
            <person name="Stevens K."/>
            <person name="Langley C.H."/>
            <person name="Pellegrini M."/>
            <person name="Salzberg S.L."/>
        </authorList>
    </citation>
    <scope>NUCLEOTIDE SEQUENCE [LARGE SCALE GENOMIC DNA]</scope>
    <source>
        <strain evidence="2 3">cv. SW786</strain>
    </source>
</reference>
<organism evidence="2 3">
    <name type="scientific">Quercus lobata</name>
    <name type="common">Valley oak</name>
    <dbReference type="NCBI Taxonomy" id="97700"/>
    <lineage>
        <taxon>Eukaryota</taxon>
        <taxon>Viridiplantae</taxon>
        <taxon>Streptophyta</taxon>
        <taxon>Embryophyta</taxon>
        <taxon>Tracheophyta</taxon>
        <taxon>Spermatophyta</taxon>
        <taxon>Magnoliopsida</taxon>
        <taxon>eudicotyledons</taxon>
        <taxon>Gunneridae</taxon>
        <taxon>Pentapetalae</taxon>
        <taxon>rosids</taxon>
        <taxon>fabids</taxon>
        <taxon>Fagales</taxon>
        <taxon>Fagaceae</taxon>
        <taxon>Quercus</taxon>
    </lineage>
</organism>
<keyword evidence="3" id="KW-1185">Reference proteome</keyword>
<evidence type="ECO:0000259" key="1">
    <source>
        <dbReference type="Pfam" id="PF13966"/>
    </source>
</evidence>
<proteinExistence type="predicted"/>
<name>A0A7N2LQ79_QUELO</name>
<evidence type="ECO:0000313" key="2">
    <source>
        <dbReference type="EnsemblPlants" id="QL05p043982:mrna"/>
    </source>
</evidence>
<dbReference type="Pfam" id="PF13966">
    <property type="entry name" value="zf-RVT"/>
    <property type="match status" value="1"/>
</dbReference>